<keyword evidence="3" id="KW-1003">Cell membrane</keyword>
<evidence type="ECO:0000256" key="7">
    <source>
        <dbReference type="SAM" id="MobiDB-lite"/>
    </source>
</evidence>
<keyword evidence="2" id="KW-0813">Transport</keyword>
<dbReference type="InterPro" id="IPR036259">
    <property type="entry name" value="MFS_trans_sf"/>
</dbReference>
<comment type="caution">
    <text evidence="9">The sequence shown here is derived from an EMBL/GenBank/DDBJ whole genome shotgun (WGS) entry which is preliminary data.</text>
</comment>
<feature type="transmembrane region" description="Helical" evidence="8">
    <location>
        <begin position="346"/>
        <end position="365"/>
    </location>
</feature>
<dbReference type="InterPro" id="IPR011701">
    <property type="entry name" value="MFS"/>
</dbReference>
<evidence type="ECO:0000256" key="3">
    <source>
        <dbReference type="ARBA" id="ARBA00022475"/>
    </source>
</evidence>
<dbReference type="PANTHER" id="PTHR23517:SF3">
    <property type="entry name" value="INTEGRAL MEMBRANE TRANSPORT PROTEIN"/>
    <property type="match status" value="1"/>
</dbReference>
<organism evidence="9 10">
    <name type="scientific">Cyclotella cryptica</name>
    <dbReference type="NCBI Taxonomy" id="29204"/>
    <lineage>
        <taxon>Eukaryota</taxon>
        <taxon>Sar</taxon>
        <taxon>Stramenopiles</taxon>
        <taxon>Ochrophyta</taxon>
        <taxon>Bacillariophyta</taxon>
        <taxon>Coscinodiscophyceae</taxon>
        <taxon>Thalassiosirophycidae</taxon>
        <taxon>Stephanodiscales</taxon>
        <taxon>Stephanodiscaceae</taxon>
        <taxon>Cyclotella</taxon>
    </lineage>
</organism>
<evidence type="ECO:0000313" key="10">
    <source>
        <dbReference type="Proteomes" id="UP001516023"/>
    </source>
</evidence>
<proteinExistence type="predicted"/>
<feature type="transmembrane region" description="Helical" evidence="8">
    <location>
        <begin position="475"/>
        <end position="503"/>
    </location>
</feature>
<accession>A0ABD3NUF5</accession>
<evidence type="ECO:0000256" key="5">
    <source>
        <dbReference type="ARBA" id="ARBA00022989"/>
    </source>
</evidence>
<dbReference type="PANTHER" id="PTHR23517">
    <property type="entry name" value="RESISTANCE PROTEIN MDTM, PUTATIVE-RELATED-RELATED"/>
    <property type="match status" value="1"/>
</dbReference>
<evidence type="ECO:0000313" key="9">
    <source>
        <dbReference type="EMBL" id="KAL3779048.1"/>
    </source>
</evidence>
<evidence type="ECO:0000256" key="1">
    <source>
        <dbReference type="ARBA" id="ARBA00004651"/>
    </source>
</evidence>
<keyword evidence="10" id="KW-1185">Reference proteome</keyword>
<dbReference type="EMBL" id="JABMIG020000407">
    <property type="protein sequence ID" value="KAL3779048.1"/>
    <property type="molecule type" value="Genomic_DNA"/>
</dbReference>
<keyword evidence="6 8" id="KW-0472">Membrane</keyword>
<gene>
    <name evidence="9" type="ORF">HJC23_005988</name>
</gene>
<feature type="region of interest" description="Disordered" evidence="7">
    <location>
        <begin position="648"/>
        <end position="670"/>
    </location>
</feature>
<dbReference type="AlphaFoldDB" id="A0ABD3NUF5"/>
<protein>
    <recommendedName>
        <fullName evidence="11">Major facilitator superfamily (MFS) profile domain-containing protein</fullName>
    </recommendedName>
</protein>
<feature type="transmembrane region" description="Helical" evidence="8">
    <location>
        <begin position="177"/>
        <end position="196"/>
    </location>
</feature>
<evidence type="ECO:0008006" key="11">
    <source>
        <dbReference type="Google" id="ProtNLM"/>
    </source>
</evidence>
<feature type="region of interest" description="Disordered" evidence="7">
    <location>
        <begin position="54"/>
        <end position="96"/>
    </location>
</feature>
<dbReference type="SUPFAM" id="SSF103473">
    <property type="entry name" value="MFS general substrate transporter"/>
    <property type="match status" value="1"/>
</dbReference>
<sequence length="689" mass="75734">MIGHQQRQGKESIVLIFKRSPPVTPMSTLQYRTNAASIRLPAPSSVNSINSALSTNSCASSKSNSSGNSPHRSSSRLSLRSNSGIPSGSSHSIGSYRSNSRLNLRSSASANSFKGLLSTTMERMSSLPPSLESSPPRQSVSTILKTQYLKIASGFNSLSGSPPELWKAYLLKFLDSYAYFSFSLVFTLFLSSEFGMSDIQAGTIYGAWGALITVFGLFTGTIIDNLGVAMCLRIGFVLSFATRITLFLCTSKSVLLMCTLIFLPLANCLGIPVLTVGIRRYTNEENRGFAFGLFYVVMNVGALVAGPLVDILTIYYKGGSDTNDDGDNLNDDDNTSSSWKLSNNRAIILSGVIANFFAVCVAFSVREIKVDAKMKSNSPSENEGVNPENNDDDEIDYYEENGNTQTQSAPKIARFEPVKGSSIQILSETIRTPNFRRFLLVCLLTLNVRMVFRHLDGTLPKYMIREFGADAPKGLVYSINPFLIIILVPIITAATTAVHPLIMIHRGTYVSAMSVFFLAFSTSIPACVLFVITLSIGEALWSPRLYDFTMSVAQEGREGTYMALSSAPLFLAKLPVGFMSGLLLQKFCPEHLEEGEIRHSKTMWWIIGLTTIVSPIMITLFWNYISGGECGQSQSNIAMRISDGERVMRDDDDPYLRDEEGDVGDSYQHHPLTTHISLPRVRPQENMLT</sequence>
<evidence type="ECO:0000256" key="6">
    <source>
        <dbReference type="ARBA" id="ARBA00023136"/>
    </source>
</evidence>
<feature type="compositionally biased region" description="Acidic residues" evidence="7">
    <location>
        <begin position="389"/>
        <end position="398"/>
    </location>
</feature>
<feature type="transmembrane region" description="Helical" evidence="8">
    <location>
        <begin position="561"/>
        <end position="584"/>
    </location>
</feature>
<reference evidence="9 10" key="1">
    <citation type="journal article" date="2020" name="G3 (Bethesda)">
        <title>Improved Reference Genome for Cyclotella cryptica CCMP332, a Model for Cell Wall Morphogenesis, Salinity Adaptation, and Lipid Production in Diatoms (Bacillariophyta).</title>
        <authorList>
            <person name="Roberts W.R."/>
            <person name="Downey K.M."/>
            <person name="Ruck E.C."/>
            <person name="Traller J.C."/>
            <person name="Alverson A.J."/>
        </authorList>
    </citation>
    <scope>NUCLEOTIDE SEQUENCE [LARGE SCALE GENOMIC DNA]</scope>
    <source>
        <strain evidence="9 10">CCMP332</strain>
    </source>
</reference>
<evidence type="ECO:0000256" key="8">
    <source>
        <dbReference type="SAM" id="Phobius"/>
    </source>
</evidence>
<keyword evidence="4 8" id="KW-0812">Transmembrane</keyword>
<name>A0ABD3NUF5_9STRA</name>
<feature type="compositionally biased region" description="Basic and acidic residues" evidence="7">
    <location>
        <begin position="648"/>
        <end position="658"/>
    </location>
</feature>
<dbReference type="GO" id="GO:0005886">
    <property type="term" value="C:plasma membrane"/>
    <property type="evidence" value="ECO:0007669"/>
    <property type="project" value="UniProtKB-SubCell"/>
</dbReference>
<feature type="region of interest" description="Disordered" evidence="7">
    <location>
        <begin position="375"/>
        <end position="398"/>
    </location>
</feature>
<feature type="transmembrane region" description="Helical" evidence="8">
    <location>
        <begin position="289"/>
        <end position="316"/>
    </location>
</feature>
<feature type="transmembrane region" description="Helical" evidence="8">
    <location>
        <begin position="604"/>
        <end position="625"/>
    </location>
</feature>
<evidence type="ECO:0000256" key="2">
    <source>
        <dbReference type="ARBA" id="ARBA00022448"/>
    </source>
</evidence>
<dbReference type="InterPro" id="IPR050171">
    <property type="entry name" value="MFS_Transporters"/>
</dbReference>
<feature type="transmembrane region" description="Helical" evidence="8">
    <location>
        <begin position="515"/>
        <end position="541"/>
    </location>
</feature>
<comment type="subcellular location">
    <subcellularLocation>
        <location evidence="1">Cell membrane</location>
        <topology evidence="1">Multi-pass membrane protein</topology>
    </subcellularLocation>
</comment>
<feature type="transmembrane region" description="Helical" evidence="8">
    <location>
        <begin position="254"/>
        <end position="277"/>
    </location>
</feature>
<dbReference type="Proteomes" id="UP001516023">
    <property type="component" value="Unassembled WGS sequence"/>
</dbReference>
<keyword evidence="5 8" id="KW-1133">Transmembrane helix</keyword>
<dbReference type="Pfam" id="PF07690">
    <property type="entry name" value="MFS_1"/>
    <property type="match status" value="1"/>
</dbReference>
<evidence type="ECO:0000256" key="4">
    <source>
        <dbReference type="ARBA" id="ARBA00022692"/>
    </source>
</evidence>
<dbReference type="Gene3D" id="1.20.1250.20">
    <property type="entry name" value="MFS general substrate transporter like domains"/>
    <property type="match status" value="1"/>
</dbReference>
<feature type="transmembrane region" description="Helical" evidence="8">
    <location>
        <begin position="202"/>
        <end position="223"/>
    </location>
</feature>